<dbReference type="InterPro" id="IPR017853">
    <property type="entry name" value="GH"/>
</dbReference>
<dbReference type="Pfam" id="PF13204">
    <property type="entry name" value="Apiosidase"/>
    <property type="match status" value="1"/>
</dbReference>
<dbReference type="Gene3D" id="3.20.20.80">
    <property type="entry name" value="Glycosidases"/>
    <property type="match status" value="1"/>
</dbReference>
<evidence type="ECO:0000313" key="3">
    <source>
        <dbReference type="EMBL" id="MCV9386845.1"/>
    </source>
</evidence>
<name>A0ABT3CT07_9BACT</name>
<proteinExistence type="predicted"/>
<dbReference type="Pfam" id="PF12904">
    <property type="entry name" value="Collagen_bind_2"/>
    <property type="match status" value="1"/>
</dbReference>
<dbReference type="PANTHER" id="PTHR37836">
    <property type="entry name" value="LMO1036 PROTEIN"/>
    <property type="match status" value="1"/>
</dbReference>
<dbReference type="SUPFAM" id="SSF51445">
    <property type="entry name" value="(Trans)glycosidases"/>
    <property type="match status" value="1"/>
</dbReference>
<dbReference type="InterPro" id="IPR025277">
    <property type="entry name" value="Apiosidase-like_cat_dom"/>
</dbReference>
<accession>A0ABT3CT07</accession>
<gene>
    <name evidence="3" type="ORF">N7U62_09240</name>
</gene>
<dbReference type="InterPro" id="IPR024749">
    <property type="entry name" value="Collagen-bd_put"/>
</dbReference>
<dbReference type="Proteomes" id="UP001300692">
    <property type="component" value="Unassembled WGS sequence"/>
</dbReference>
<keyword evidence="3" id="KW-0378">Hydrolase</keyword>
<evidence type="ECO:0000259" key="1">
    <source>
        <dbReference type="Pfam" id="PF12904"/>
    </source>
</evidence>
<dbReference type="GO" id="GO:0016787">
    <property type="term" value="F:hydrolase activity"/>
    <property type="evidence" value="ECO:0007669"/>
    <property type="project" value="UniProtKB-KW"/>
</dbReference>
<feature type="domain" description="Apiosidase-like catalytic" evidence="2">
    <location>
        <begin position="34"/>
        <end position="355"/>
    </location>
</feature>
<reference evidence="3 4" key="1">
    <citation type="submission" date="2022-10" db="EMBL/GenBank/DDBJ databases">
        <title>Comparative genomics and taxonomic characterization of three novel marine species of genus Reichenbachiella exhibiting antioxidant and polysaccharide degradation activities.</title>
        <authorList>
            <person name="Muhammad N."/>
            <person name="Lee Y.-J."/>
            <person name="Ko J."/>
            <person name="Kim S.-G."/>
        </authorList>
    </citation>
    <scope>NUCLEOTIDE SEQUENCE [LARGE SCALE GENOMIC DNA]</scope>
    <source>
        <strain evidence="3 4">ABR2-5</strain>
    </source>
</reference>
<organism evidence="3 4">
    <name type="scientific">Reichenbachiella ulvae</name>
    <dbReference type="NCBI Taxonomy" id="2980104"/>
    <lineage>
        <taxon>Bacteria</taxon>
        <taxon>Pseudomonadati</taxon>
        <taxon>Bacteroidota</taxon>
        <taxon>Cytophagia</taxon>
        <taxon>Cytophagales</taxon>
        <taxon>Reichenbachiellaceae</taxon>
        <taxon>Reichenbachiella</taxon>
    </lineage>
</organism>
<sequence>MKDKCILKGLLICFFFLFLLPNTEAQELPGLKISDDQRHLVTTEGQPFFWLGGTAWELIHRLTREEVDLYLSDRASKGFTVIQTVVLAELDGLRTPNAYGDLPLTDLDPTQPNEAYFEHVDYVLRKAEALGLYVALLPTWGDKFNKRWGTGPEIFTPENAKSYGQWLANRYQQQSNLIWVLGGDRAPETDTHYQIIRAMAAGIREVDSIHLMSYHPLGAKKATDFFTDQWLDFDMYQSGHSRLAREYDYVIESRKAATPRPIINAEARYENIPDRFWEEQSHGWLDDADVRVSAYYSMMAGASGYTYGCNDIWQMYDERRAPIIQARTDWDQAIHLPGSYQMGYMKDLFEKLPWQQMTMDQSLIMGDNPKDENYQIASLSADRTVAMIYSPTGRPVQADLSKLKANKLQAFWFNPRSGSIQSIGSFNNQGNQTFSPWASGWSSDFLLVLLASDASIDWAYFSE</sequence>
<protein>
    <submittedName>
        <fullName evidence="3">Glycoside hydrolase family 140 protein</fullName>
    </submittedName>
</protein>
<comment type="caution">
    <text evidence="3">The sequence shown here is derived from an EMBL/GenBank/DDBJ whole genome shotgun (WGS) entry which is preliminary data.</text>
</comment>
<dbReference type="RefSeq" id="WP_264137678.1">
    <property type="nucleotide sequence ID" value="NZ_JAOYOD010000001.1"/>
</dbReference>
<keyword evidence="4" id="KW-1185">Reference proteome</keyword>
<dbReference type="EMBL" id="JAOYOD010000001">
    <property type="protein sequence ID" value="MCV9386845.1"/>
    <property type="molecule type" value="Genomic_DNA"/>
</dbReference>
<evidence type="ECO:0000259" key="2">
    <source>
        <dbReference type="Pfam" id="PF13204"/>
    </source>
</evidence>
<evidence type="ECO:0000313" key="4">
    <source>
        <dbReference type="Proteomes" id="UP001300692"/>
    </source>
</evidence>
<dbReference type="PANTHER" id="PTHR37836:SF3">
    <property type="entry name" value="ENDOGLUCANASE"/>
    <property type="match status" value="1"/>
</dbReference>
<feature type="domain" description="Putative collagen-binding" evidence="1">
    <location>
        <begin position="360"/>
        <end position="449"/>
    </location>
</feature>